<keyword evidence="3" id="KW-0012">Acyltransferase</keyword>
<dbReference type="PANTHER" id="PTHR23028:SF53">
    <property type="entry name" value="ACYL_TRANSF_3 DOMAIN-CONTAINING PROTEIN"/>
    <property type="match status" value="1"/>
</dbReference>
<keyword evidence="1" id="KW-1133">Transmembrane helix</keyword>
<evidence type="ECO:0000313" key="3">
    <source>
        <dbReference type="EMBL" id="KAA5548777.1"/>
    </source>
</evidence>
<dbReference type="EMBL" id="VWSF01000002">
    <property type="protein sequence ID" value="KAA5548777.1"/>
    <property type="molecule type" value="Genomic_DNA"/>
</dbReference>
<keyword evidence="1" id="KW-0472">Membrane</keyword>
<keyword evidence="4" id="KW-1185">Reference proteome</keyword>
<dbReference type="Proteomes" id="UP000323426">
    <property type="component" value="Unassembled WGS sequence"/>
</dbReference>
<feature type="transmembrane region" description="Helical" evidence="1">
    <location>
        <begin position="189"/>
        <end position="207"/>
    </location>
</feature>
<dbReference type="GO" id="GO:0016020">
    <property type="term" value="C:membrane"/>
    <property type="evidence" value="ECO:0007669"/>
    <property type="project" value="TreeGrafter"/>
</dbReference>
<dbReference type="Pfam" id="PF01757">
    <property type="entry name" value="Acyl_transf_3"/>
    <property type="match status" value="1"/>
</dbReference>
<feature type="transmembrane region" description="Helical" evidence="1">
    <location>
        <begin position="318"/>
        <end position="337"/>
    </location>
</feature>
<protein>
    <submittedName>
        <fullName evidence="3">Acyltransferase</fullName>
    </submittedName>
</protein>
<feature type="transmembrane region" description="Helical" evidence="1">
    <location>
        <begin position="292"/>
        <end position="312"/>
    </location>
</feature>
<feature type="domain" description="Acyltransferase 3" evidence="2">
    <location>
        <begin position="19"/>
        <end position="334"/>
    </location>
</feature>
<evidence type="ECO:0000313" key="4">
    <source>
        <dbReference type="Proteomes" id="UP000323426"/>
    </source>
</evidence>
<dbReference type="PANTHER" id="PTHR23028">
    <property type="entry name" value="ACETYLTRANSFERASE"/>
    <property type="match status" value="1"/>
</dbReference>
<organism evidence="3 4">
    <name type="scientific">Adhaeribacter rhizoryzae</name>
    <dbReference type="NCBI Taxonomy" id="2607907"/>
    <lineage>
        <taxon>Bacteria</taxon>
        <taxon>Pseudomonadati</taxon>
        <taxon>Bacteroidota</taxon>
        <taxon>Cytophagia</taxon>
        <taxon>Cytophagales</taxon>
        <taxon>Hymenobacteraceae</taxon>
        <taxon>Adhaeribacter</taxon>
    </lineage>
</organism>
<keyword evidence="3" id="KW-0808">Transferase</keyword>
<reference evidence="3 4" key="1">
    <citation type="submission" date="2019-09" db="EMBL/GenBank/DDBJ databases">
        <title>Genome sequence and assembly of Adhaeribacter sp.</title>
        <authorList>
            <person name="Chhetri G."/>
        </authorList>
    </citation>
    <scope>NUCLEOTIDE SEQUENCE [LARGE SCALE GENOMIC DNA]</scope>
    <source>
        <strain evidence="3 4">DK36</strain>
    </source>
</reference>
<dbReference type="InterPro" id="IPR050879">
    <property type="entry name" value="Acyltransferase_3"/>
</dbReference>
<accession>A0A5M6DMK6</accession>
<dbReference type="AlphaFoldDB" id="A0A5M6DMK6"/>
<comment type="caution">
    <text evidence="3">The sequence shown here is derived from an EMBL/GenBank/DDBJ whole genome shotgun (WGS) entry which is preliminary data.</text>
</comment>
<feature type="transmembrane region" description="Helical" evidence="1">
    <location>
        <begin position="134"/>
        <end position="159"/>
    </location>
</feature>
<evidence type="ECO:0000256" key="1">
    <source>
        <dbReference type="SAM" id="Phobius"/>
    </source>
</evidence>
<feature type="transmembrane region" description="Helical" evidence="1">
    <location>
        <begin position="252"/>
        <end position="271"/>
    </location>
</feature>
<name>A0A5M6DMK6_9BACT</name>
<sequence length="364" mass="42548">MSISTPTFNLKSFLTGPGFLRLVLALIVVFHHNTKYLKIGEFAVFAFFMLSGYWIHKMYKEKYDLLESPYYSFITSRWLRIYPTYIFNLLLVFLIIFVFKWSPEGLQAYQEGGDARFWFSNIALLTYNQLPVPLMFLVPAWSLDIELQFYIVFPLIFLALSRTKSVWVYLACFLISVLANTVFHDIFKGTVVTGIHFFLVGSLLYITNYKPGKNTVYISALLFLALLSVNYLHPGLRANMFASNRDLMWLGMNYHELFNTALAIVIIPILAANVKQPSPPTDRLMGNLSYDIYLFHWVLALPYNFFFAHLPFGQRLPYFFIYFLITLGGSYLIYKFIDEPVERLRKKWLKETKKPVSLEVQEIR</sequence>
<keyword evidence="1" id="KW-0812">Transmembrane</keyword>
<proteinExistence type="predicted"/>
<feature type="transmembrane region" description="Helical" evidence="1">
    <location>
        <begin position="12"/>
        <end position="30"/>
    </location>
</feature>
<dbReference type="GO" id="GO:0000271">
    <property type="term" value="P:polysaccharide biosynthetic process"/>
    <property type="evidence" value="ECO:0007669"/>
    <property type="project" value="TreeGrafter"/>
</dbReference>
<dbReference type="InterPro" id="IPR002656">
    <property type="entry name" value="Acyl_transf_3_dom"/>
</dbReference>
<gene>
    <name evidence="3" type="ORF">F0145_04500</name>
</gene>
<feature type="transmembrane region" description="Helical" evidence="1">
    <location>
        <begin position="36"/>
        <end position="56"/>
    </location>
</feature>
<feature type="transmembrane region" description="Helical" evidence="1">
    <location>
        <begin position="77"/>
        <end position="99"/>
    </location>
</feature>
<feature type="transmembrane region" description="Helical" evidence="1">
    <location>
        <begin position="214"/>
        <end position="232"/>
    </location>
</feature>
<evidence type="ECO:0000259" key="2">
    <source>
        <dbReference type="Pfam" id="PF01757"/>
    </source>
</evidence>
<dbReference type="GO" id="GO:0016747">
    <property type="term" value="F:acyltransferase activity, transferring groups other than amino-acyl groups"/>
    <property type="evidence" value="ECO:0007669"/>
    <property type="project" value="InterPro"/>
</dbReference>
<feature type="transmembrane region" description="Helical" evidence="1">
    <location>
        <begin position="166"/>
        <end position="183"/>
    </location>
</feature>